<sequence length="196" mass="23015">MNRRRISLTLSILFILFSLLTSIDCKREDKGDDPDYFRRVEESKAYLKAHIQDKYEISETSKTKEEAVIRFIESIQKGETEHYIFTKDEYLNIFLPNTLEENTLSTTMPLDEAWKIADLRRYIAIEKIQNSLKRFKGKSFKIETLTWRPEVRQLNVLKGHRVGNLVLKFGNETVELDQVRLVIEHLGKFKVCVIGS</sequence>
<evidence type="ECO:0000313" key="2">
    <source>
        <dbReference type="Proteomes" id="UP000298097"/>
    </source>
</evidence>
<dbReference type="Proteomes" id="UP000298097">
    <property type="component" value="Unassembled WGS sequence"/>
</dbReference>
<dbReference type="OrthoDB" id="326329at2"/>
<evidence type="ECO:0000313" key="1">
    <source>
        <dbReference type="EMBL" id="TGK43416.1"/>
    </source>
</evidence>
<dbReference type="EMBL" id="RQEY01000005">
    <property type="protein sequence ID" value="TGK43416.1"/>
    <property type="molecule type" value="Genomic_DNA"/>
</dbReference>
<gene>
    <name evidence="1" type="ORF">EHO65_01870</name>
</gene>
<comment type="caution">
    <text evidence="1">The sequence shown here is derived from an EMBL/GenBank/DDBJ whole genome shotgun (WGS) entry which is preliminary data.</text>
</comment>
<organism evidence="1 2">
    <name type="scientific">Leptospira andrefontaineae</name>
    <dbReference type="NCBI Taxonomy" id="2484976"/>
    <lineage>
        <taxon>Bacteria</taxon>
        <taxon>Pseudomonadati</taxon>
        <taxon>Spirochaetota</taxon>
        <taxon>Spirochaetia</taxon>
        <taxon>Leptospirales</taxon>
        <taxon>Leptospiraceae</taxon>
        <taxon>Leptospira</taxon>
    </lineage>
</organism>
<protein>
    <submittedName>
        <fullName evidence="1">Uncharacterized protein</fullName>
    </submittedName>
</protein>
<reference evidence="1" key="1">
    <citation type="journal article" date="2019" name="PLoS Negl. Trop. Dis.">
        <title>Revisiting the worldwide diversity of Leptospira species in the environment.</title>
        <authorList>
            <person name="Vincent A.T."/>
            <person name="Schiettekatte O."/>
            <person name="Bourhy P."/>
            <person name="Veyrier F.J."/>
            <person name="Picardeau M."/>
        </authorList>
    </citation>
    <scope>NUCLEOTIDE SEQUENCE [LARGE SCALE GENOMIC DNA]</scope>
    <source>
        <strain evidence="1">201800301</strain>
    </source>
</reference>
<name>A0A4R9HA63_9LEPT</name>
<dbReference type="AlphaFoldDB" id="A0A4R9HA63"/>
<dbReference type="RefSeq" id="WP_135772530.1">
    <property type="nucleotide sequence ID" value="NZ_RQEY01000005.1"/>
</dbReference>
<keyword evidence="2" id="KW-1185">Reference proteome</keyword>
<accession>A0A4R9HA63</accession>
<proteinExistence type="predicted"/>